<feature type="chain" id="PRO_5040220715" evidence="11">
    <location>
        <begin position="24"/>
        <end position="1406"/>
    </location>
</feature>
<comment type="cofactor">
    <cofactor evidence="8">
        <name>Zn(2+)</name>
        <dbReference type="ChEBI" id="CHEBI:29105"/>
    </cofactor>
    <text evidence="8">Binds 1 zinc ion per subunit.</text>
</comment>
<dbReference type="SMART" id="SM00209">
    <property type="entry name" value="TSP1"/>
    <property type="match status" value="11"/>
</dbReference>
<dbReference type="Pfam" id="PF19030">
    <property type="entry name" value="TSP1_ADAMTS"/>
    <property type="match status" value="10"/>
</dbReference>
<dbReference type="GO" id="GO:0031012">
    <property type="term" value="C:extracellular matrix"/>
    <property type="evidence" value="ECO:0007669"/>
    <property type="project" value="TreeGrafter"/>
</dbReference>
<dbReference type="PANTHER" id="PTHR13723:SF281">
    <property type="entry name" value="PAPILIN"/>
    <property type="match status" value="1"/>
</dbReference>
<feature type="binding site" evidence="8 10">
    <location>
        <position position="393"/>
    </location>
    <ligand>
        <name>Zn(2+)</name>
        <dbReference type="ChEBI" id="CHEBI:29105"/>
        <note>catalytic</note>
    </ligand>
</feature>
<keyword evidence="8 10" id="KW-0479">Metal-binding</keyword>
<dbReference type="Gene3D" id="2.20.100.10">
    <property type="entry name" value="Thrombospondin type-1 (TSP1) repeat"/>
    <property type="match status" value="9"/>
</dbReference>
<keyword evidence="14" id="KW-1185">Reference proteome</keyword>
<feature type="binding site" evidence="8 10">
    <location>
        <position position="387"/>
    </location>
    <ligand>
        <name>Zn(2+)</name>
        <dbReference type="ChEBI" id="CHEBI:29105"/>
        <note>catalytic</note>
    </ligand>
</feature>
<feature type="disulfide bond" evidence="9">
    <location>
        <begin position="477"/>
        <end position="493"/>
    </location>
</feature>
<proteinExistence type="predicted"/>
<keyword evidence="8" id="KW-0106">Calcium</keyword>
<feature type="binding site" evidence="8 10">
    <location>
        <position position="383"/>
    </location>
    <ligand>
        <name>Zn(2+)</name>
        <dbReference type="ChEBI" id="CHEBI:29105"/>
        <note>catalytic</note>
    </ligand>
</feature>
<dbReference type="EMBL" id="JAIZAY010000023">
    <property type="protein sequence ID" value="KAJ8019865.1"/>
    <property type="molecule type" value="Genomic_DNA"/>
</dbReference>
<evidence type="ECO:0000256" key="9">
    <source>
        <dbReference type="PIRSR" id="PIRSR613273-3"/>
    </source>
</evidence>
<evidence type="ECO:0000256" key="7">
    <source>
        <dbReference type="PIRSR" id="PIRSR613273-1"/>
    </source>
</evidence>
<evidence type="ECO:0000256" key="2">
    <source>
        <dbReference type="ARBA" id="ARBA00022525"/>
    </source>
</evidence>
<dbReference type="GO" id="GO:0006508">
    <property type="term" value="P:proteolysis"/>
    <property type="evidence" value="ECO:0007669"/>
    <property type="project" value="InterPro"/>
</dbReference>
<name>A0A9Q1BAU9_HOLLE</name>
<feature type="binding site" evidence="8">
    <location>
        <position position="229"/>
    </location>
    <ligand>
        <name>Ca(2+)</name>
        <dbReference type="ChEBI" id="CHEBI:29108"/>
        <label>2</label>
    </ligand>
</feature>
<keyword evidence="6" id="KW-0325">Glycoprotein</keyword>
<dbReference type="PROSITE" id="PS50092">
    <property type="entry name" value="TSP1"/>
    <property type="match status" value="10"/>
</dbReference>
<dbReference type="PRINTS" id="PR01857">
    <property type="entry name" value="ADAMTSFAMILY"/>
</dbReference>
<feature type="binding site" evidence="8">
    <location>
        <position position="328"/>
    </location>
    <ligand>
        <name>Ca(2+)</name>
        <dbReference type="ChEBI" id="CHEBI:29108"/>
        <label>1</label>
    </ligand>
</feature>
<keyword evidence="5 9" id="KW-1015">Disulfide bond</keyword>
<feature type="active site" evidence="7 10">
    <location>
        <position position="384"/>
    </location>
</feature>
<feature type="disulfide bond" evidence="9">
    <location>
        <begin position="361"/>
        <end position="441"/>
    </location>
</feature>
<evidence type="ECO:0000256" key="11">
    <source>
        <dbReference type="SAM" id="SignalP"/>
    </source>
</evidence>
<dbReference type="InterPro" id="IPR013273">
    <property type="entry name" value="ADAMTS/ADAMTS-like"/>
</dbReference>
<comment type="subcellular location">
    <subcellularLocation>
        <location evidence="1">Secreted</location>
    </subcellularLocation>
</comment>
<dbReference type="SUPFAM" id="SSF82895">
    <property type="entry name" value="TSP-1 type 1 repeat"/>
    <property type="match status" value="10"/>
</dbReference>
<feature type="binding site" evidence="8">
    <location>
        <position position="229"/>
    </location>
    <ligand>
        <name>Ca(2+)</name>
        <dbReference type="ChEBI" id="CHEBI:29108"/>
        <label>1</label>
    </ligand>
</feature>
<dbReference type="SUPFAM" id="SSF55486">
    <property type="entry name" value="Metalloproteases ('zincins'), catalytic domain"/>
    <property type="match status" value="1"/>
</dbReference>
<reference evidence="13" key="1">
    <citation type="submission" date="2021-10" db="EMBL/GenBank/DDBJ databases">
        <title>Tropical sea cucumber genome reveals ecological adaptation and Cuvierian tubules defense mechanism.</title>
        <authorList>
            <person name="Chen T."/>
        </authorList>
    </citation>
    <scope>NUCLEOTIDE SEQUENCE</scope>
    <source>
        <strain evidence="13">Nanhai2018</strain>
        <tissue evidence="13">Muscle</tissue>
    </source>
</reference>
<dbReference type="Pfam" id="PF19236">
    <property type="entry name" value="ADAMTS_CR_3"/>
    <property type="match status" value="1"/>
</dbReference>
<organism evidence="13 14">
    <name type="scientific">Holothuria leucospilota</name>
    <name type="common">Black long sea cucumber</name>
    <name type="synonym">Mertensiothuria leucospilota</name>
    <dbReference type="NCBI Taxonomy" id="206669"/>
    <lineage>
        <taxon>Eukaryota</taxon>
        <taxon>Metazoa</taxon>
        <taxon>Echinodermata</taxon>
        <taxon>Eleutherozoa</taxon>
        <taxon>Echinozoa</taxon>
        <taxon>Holothuroidea</taxon>
        <taxon>Aspidochirotacea</taxon>
        <taxon>Aspidochirotida</taxon>
        <taxon>Holothuriidae</taxon>
        <taxon>Holothuria</taxon>
    </lineage>
</organism>
<evidence type="ECO:0000256" key="8">
    <source>
        <dbReference type="PIRSR" id="PIRSR613273-2"/>
    </source>
</evidence>
<dbReference type="Pfam" id="PF01421">
    <property type="entry name" value="Reprolysin"/>
    <property type="match status" value="1"/>
</dbReference>
<dbReference type="GO" id="GO:0004222">
    <property type="term" value="F:metalloendopeptidase activity"/>
    <property type="evidence" value="ECO:0007669"/>
    <property type="project" value="InterPro"/>
</dbReference>
<feature type="disulfide bond" evidence="9">
    <location>
        <begin position="540"/>
        <end position="577"/>
    </location>
</feature>
<gene>
    <name evidence="13" type="ORF">HOLleu_41632</name>
</gene>
<dbReference type="Pfam" id="PF00090">
    <property type="entry name" value="TSP_1"/>
    <property type="match status" value="1"/>
</dbReference>
<feature type="disulfide bond" evidence="9">
    <location>
        <begin position="555"/>
        <end position="567"/>
    </location>
</feature>
<dbReference type="InterPro" id="IPR000884">
    <property type="entry name" value="TSP1_rpt"/>
</dbReference>
<feature type="disulfide bond" evidence="9">
    <location>
        <begin position="544"/>
        <end position="582"/>
    </location>
</feature>
<dbReference type="Gene3D" id="2.60.120.830">
    <property type="match status" value="1"/>
</dbReference>
<dbReference type="InterPro" id="IPR036383">
    <property type="entry name" value="TSP1_rpt_sf"/>
</dbReference>
<feature type="binding site" evidence="8">
    <location>
        <position position="441"/>
    </location>
    <ligand>
        <name>Ca(2+)</name>
        <dbReference type="ChEBI" id="CHEBI:29108"/>
        <label>1</label>
    </ligand>
</feature>
<protein>
    <submittedName>
        <fullName evidence="13">A disintegrin and metalloproteinase with thrombospondin motifs 9</fullName>
    </submittedName>
</protein>
<evidence type="ECO:0000256" key="4">
    <source>
        <dbReference type="ARBA" id="ARBA00022737"/>
    </source>
</evidence>
<feature type="domain" description="Peptidase M12B" evidence="12">
    <location>
        <begin position="226"/>
        <end position="435"/>
    </location>
</feature>
<dbReference type="GO" id="GO:0005576">
    <property type="term" value="C:extracellular region"/>
    <property type="evidence" value="ECO:0007669"/>
    <property type="project" value="UniProtKB-SubCell"/>
</dbReference>
<evidence type="ECO:0000256" key="10">
    <source>
        <dbReference type="PROSITE-ProRule" id="PRU00276"/>
    </source>
</evidence>
<dbReference type="PROSITE" id="PS50215">
    <property type="entry name" value="ADAM_MEPRO"/>
    <property type="match status" value="1"/>
</dbReference>
<keyword evidence="3 11" id="KW-0732">Signal</keyword>
<comment type="caution">
    <text evidence="13">The sequence shown here is derived from an EMBL/GenBank/DDBJ whole genome shotgun (WGS) entry which is preliminary data.</text>
</comment>
<feature type="disulfide bond" evidence="9">
    <location>
        <begin position="399"/>
        <end position="421"/>
    </location>
</feature>
<dbReference type="Pfam" id="PF01562">
    <property type="entry name" value="Pep_M12B_propep"/>
    <property type="match status" value="1"/>
</dbReference>
<keyword evidence="4" id="KW-0677">Repeat</keyword>
<evidence type="ECO:0000256" key="1">
    <source>
        <dbReference type="ARBA" id="ARBA00004613"/>
    </source>
</evidence>
<feature type="disulfide bond" evidence="9">
    <location>
        <begin position="482"/>
        <end position="513"/>
    </location>
</feature>
<evidence type="ECO:0000256" key="5">
    <source>
        <dbReference type="ARBA" id="ARBA00023157"/>
    </source>
</evidence>
<feature type="disulfide bond" evidence="9">
    <location>
        <begin position="468"/>
        <end position="487"/>
    </location>
</feature>
<evidence type="ECO:0000313" key="14">
    <source>
        <dbReference type="Proteomes" id="UP001152320"/>
    </source>
</evidence>
<dbReference type="GO" id="GO:0030198">
    <property type="term" value="P:extracellular matrix organization"/>
    <property type="evidence" value="ECO:0007669"/>
    <property type="project" value="InterPro"/>
</dbReference>
<keyword evidence="8 10" id="KW-0862">Zinc</keyword>
<dbReference type="Gene3D" id="3.40.390.10">
    <property type="entry name" value="Collagenase (Catalytic Domain)"/>
    <property type="match status" value="1"/>
</dbReference>
<dbReference type="InterPro" id="IPR050439">
    <property type="entry name" value="ADAMTS_ADAMTS-like"/>
</dbReference>
<keyword evidence="2" id="KW-0964">Secreted</keyword>
<dbReference type="FunFam" id="2.20.100.10:FF:000001">
    <property type="entry name" value="semaphorin-5A isoform X1"/>
    <property type="match status" value="1"/>
</dbReference>
<dbReference type="GO" id="GO:0046872">
    <property type="term" value="F:metal ion binding"/>
    <property type="evidence" value="ECO:0007669"/>
    <property type="project" value="UniProtKB-KW"/>
</dbReference>
<dbReference type="InterPro" id="IPR002870">
    <property type="entry name" value="Peptidase_M12B_N"/>
</dbReference>
<dbReference type="InterPro" id="IPR024079">
    <property type="entry name" value="MetalloPept_cat_dom_sf"/>
</dbReference>
<evidence type="ECO:0000313" key="13">
    <source>
        <dbReference type="EMBL" id="KAJ8019865.1"/>
    </source>
</evidence>
<sequence length="1406" mass="151542">MPSTDKWTFLILVALLISPGRYCVEGRTAPFLKREDLKEYTKEIEEVLDYDVIEAHVDYSGRYRRSASHKYASQVTFRAFGEDYHLDLVLAEEFFSPDLKVEHLNEDGSIDEKPLGVKDCFYHGYAISHNASGVALSLCNGKMSGLISTDSDNIFITPLTKEHSDDYARRHKRNSDGMHLIYKRNTDDAPFCTNKTFVPTEEDNTQPTVLARINPANLDDSYIPPKYIEMFLMLDVDFRDKYTPDHEVVALAIMNIASRRFTEPTAEVILRIYIVRMVVLASDDPVLDGSTFNINANLLTNFDTLDSVRQWGESVNPPDANGIRQRWDNIHILSGKDLVDASVPVNEGVGLLGLAFSTGTCTAGLGVAIVEDIGIASGLVSAHEIGHTLTLGHDQDLGCDSGFMMSARLEPGGNAFRWSPCSQDELKEFLRWQRPDSPSACLDNMPINLNALPALTLPGTEYSSDEQCIQIGATGSCGQTTCARLVCDFNGVCFGQSFPVAEGTPCGDNNEICLAGSCVPSSTVPAPVAGGWSAWTESPCSRTCGGGVIIRQRVCNNPFPSFGGTPCVGEGVEFRLCNLEPCSNSGDDFRNEQCAETASEPFNGMIFNWEQFFFPGLDVFTEDSYCRNPCLQVGGNVFVNRPPRYNIDGTECWDFNPSGASDLYRCVGGICEVFGCDGVHQSNVRFDVCRICGGDGSSCALSNSTLSISGGVISFTIPAGSTSVVITNNDPGTSSRVVIMGTTTGFTYFDGFGTLGGLGSRSYNGNFLITHEVSQTTETFRSNGPTPESLSVEITTVSATEVQYEFYRQQGTFEWSIGVFGACSATCDGVQTRSVVCISTTTQQVTSDAVCIAQVGPKPATTMSCSGACPQGVWVTGNFGQCSAVCGIGIQTRDVVCQLNGVTVNDGQCDQATRPVSQMSCDVGVCEWVTGDFGTCSVTCGPDIGQQMRTVMCTNLNSNLMVPDINCNPSLRPSNIQNCLSGVPCDVAVWVPGPYEECSAVCGIGIQTRDVICVLEGATVNDELCDPTTRPVSQMSCDVGVCEWVTGDFGTCSVTCGPDIGQQMRTVMCTNLNSNLMVPDINCNPSLRPSNIQNCLSGAACDAAVWVPGPYEECSAVCGIGIQTRDVICVLNGATVNDELCDPTTRPASQQSCDAGECDWVTGDFGACSVTCFPDVGQQIRTVTCSNLNTNQVVPDANCNPSSRPPTVQNCFPGLICTDARWVELPYGECNAYCGAGLQTREVTCVSPPNGDTVEDSLCNPVTRPDDQRPCNSGSCRWVVGPRGTCSVTCGFGTVERAVDCVNDLGITVPNFNCDSETRPPNTETCREIDCSDEPQWVASAFGECSARCGAGRMRRTVRCQHGNFVVDDTLCKAMKKPTEEQKCVSLRCLFDQICSGDDVFGNPFL</sequence>
<dbReference type="InterPro" id="IPR045371">
    <property type="entry name" value="ADAMTS_CR_3"/>
</dbReference>
<evidence type="ECO:0000259" key="12">
    <source>
        <dbReference type="PROSITE" id="PS50215"/>
    </source>
</evidence>
<dbReference type="InterPro" id="IPR006586">
    <property type="entry name" value="ADAM_Cys-rich"/>
</dbReference>
<dbReference type="SMART" id="SM00608">
    <property type="entry name" value="ACR"/>
    <property type="match status" value="1"/>
</dbReference>
<evidence type="ECO:0000256" key="6">
    <source>
        <dbReference type="ARBA" id="ARBA00023180"/>
    </source>
</evidence>
<feature type="signal peptide" evidence="11">
    <location>
        <begin position="1"/>
        <end position="23"/>
    </location>
</feature>
<dbReference type="OrthoDB" id="5948003at2759"/>
<dbReference type="PANTHER" id="PTHR13723">
    <property type="entry name" value="ADAMTS A DISINTEGRIN AND METALLOPROTEASE WITH THROMBOSPONDIN MOTIFS PROTEASE"/>
    <property type="match status" value="1"/>
</dbReference>
<dbReference type="InterPro" id="IPR001590">
    <property type="entry name" value="Peptidase_M12B"/>
</dbReference>
<comment type="caution">
    <text evidence="10">Lacks conserved residue(s) required for the propagation of feature annotation.</text>
</comment>
<feature type="disulfide bond" evidence="9">
    <location>
        <begin position="506"/>
        <end position="518"/>
    </location>
</feature>
<accession>A0A9Q1BAU9</accession>
<evidence type="ECO:0000256" key="3">
    <source>
        <dbReference type="ARBA" id="ARBA00022729"/>
    </source>
</evidence>
<dbReference type="Proteomes" id="UP001152320">
    <property type="component" value="Chromosome 23"/>
</dbReference>
<dbReference type="FunFam" id="2.20.100.10:FF:000005">
    <property type="entry name" value="ADAM metallopeptidase with thrombospondin type 1 motif 9"/>
    <property type="match status" value="1"/>
</dbReference>